<sequence length="310" mass="33972">MKKIASLSAIEYDLGKSQPIDTLDFLKNDQDKLNIYKKAGSNYFAASEISNIDLCFNAIEKTLNATSVKKDAIDVVLYVSENATRGYSINIIDVNKLLLKAGLNKALPIGISLSDCANIITGLQVGVSMIASGMANNVLLVCSDMITGEDEKRKVERDTSIFSDGAVSCILSKPGNGDFDICSLINENLPSLWAMNSEAHKHEYSMEKFKTIHRISRAILKENMLTTANIKKVFTSNYSLPTNKLFVKMTGCKADKGFYDNIGRFGHTLAGDILINLKNFYEDNTINSGDAFLSLVDSHSTCGAIVFCKN</sequence>
<dbReference type="GO" id="GO:0004315">
    <property type="term" value="F:3-oxoacyl-[acyl-carrier-protein] synthase activity"/>
    <property type="evidence" value="ECO:0007669"/>
    <property type="project" value="InterPro"/>
</dbReference>
<dbReference type="GO" id="GO:0044550">
    <property type="term" value="P:secondary metabolite biosynthetic process"/>
    <property type="evidence" value="ECO:0007669"/>
    <property type="project" value="TreeGrafter"/>
</dbReference>
<protein>
    <recommendedName>
        <fullName evidence="1">Beta-ketoacyl-[acyl-carrier-protein] synthase III N-terminal domain-containing protein</fullName>
    </recommendedName>
</protein>
<dbReference type="InterPro" id="IPR013751">
    <property type="entry name" value="ACP_syn_III_N"/>
</dbReference>
<dbReference type="GO" id="GO:0006633">
    <property type="term" value="P:fatty acid biosynthetic process"/>
    <property type="evidence" value="ECO:0007669"/>
    <property type="project" value="InterPro"/>
</dbReference>
<reference evidence="2 3" key="1">
    <citation type="journal article" date="2013" name="Int. J. Syst. Evol. Microbiol.">
        <title>Kordia antarctica sp. nov., isolated from Antarctic seawater.</title>
        <authorList>
            <person name="Baek K."/>
            <person name="Choi A."/>
            <person name="Kang I."/>
            <person name="Lee K."/>
            <person name="Cho J.C."/>
        </authorList>
    </citation>
    <scope>NUCLEOTIDE SEQUENCE [LARGE SCALE GENOMIC DNA]</scope>
    <source>
        <strain evidence="2 3">IMCC3317</strain>
    </source>
</reference>
<dbReference type="Proteomes" id="UP000464657">
    <property type="component" value="Chromosome"/>
</dbReference>
<feature type="domain" description="Beta-ketoacyl-[acyl-carrier-protein] synthase III N-terminal" evidence="1">
    <location>
        <begin position="115"/>
        <end position="179"/>
    </location>
</feature>
<keyword evidence="3" id="KW-1185">Reference proteome</keyword>
<dbReference type="EMBL" id="CP019288">
    <property type="protein sequence ID" value="QHI35469.1"/>
    <property type="molecule type" value="Genomic_DNA"/>
</dbReference>
<dbReference type="InterPro" id="IPR016039">
    <property type="entry name" value="Thiolase-like"/>
</dbReference>
<organism evidence="2 3">
    <name type="scientific">Kordia antarctica</name>
    <dbReference type="NCBI Taxonomy" id="1218801"/>
    <lineage>
        <taxon>Bacteria</taxon>
        <taxon>Pseudomonadati</taxon>
        <taxon>Bacteroidota</taxon>
        <taxon>Flavobacteriia</taxon>
        <taxon>Flavobacteriales</taxon>
        <taxon>Flavobacteriaceae</taxon>
        <taxon>Kordia</taxon>
    </lineage>
</organism>
<name>A0A7L4ZGB0_9FLAO</name>
<evidence type="ECO:0000313" key="3">
    <source>
        <dbReference type="Proteomes" id="UP000464657"/>
    </source>
</evidence>
<dbReference type="PANTHER" id="PTHR34069">
    <property type="entry name" value="3-OXOACYL-[ACYL-CARRIER-PROTEIN] SYNTHASE 3"/>
    <property type="match status" value="1"/>
</dbReference>
<dbReference type="OrthoDB" id="2636646at2"/>
<dbReference type="SUPFAM" id="SSF53901">
    <property type="entry name" value="Thiolase-like"/>
    <property type="match status" value="2"/>
</dbReference>
<evidence type="ECO:0000259" key="1">
    <source>
        <dbReference type="Pfam" id="PF08545"/>
    </source>
</evidence>
<dbReference type="Pfam" id="PF08545">
    <property type="entry name" value="ACP_syn_III"/>
    <property type="match status" value="1"/>
</dbReference>
<gene>
    <name evidence="2" type="ORF">IMCC3317_08150</name>
</gene>
<proteinExistence type="predicted"/>
<dbReference type="RefSeq" id="WP_160128209.1">
    <property type="nucleotide sequence ID" value="NZ_CP019288.1"/>
</dbReference>
<dbReference type="KEGG" id="kan:IMCC3317_08150"/>
<accession>A0A7L4ZGB0</accession>
<dbReference type="Gene3D" id="3.40.47.10">
    <property type="match status" value="2"/>
</dbReference>
<dbReference type="PANTHER" id="PTHR34069:SF2">
    <property type="entry name" value="BETA-KETOACYL-[ACYL-CARRIER-PROTEIN] SYNTHASE III"/>
    <property type="match status" value="1"/>
</dbReference>
<evidence type="ECO:0000313" key="2">
    <source>
        <dbReference type="EMBL" id="QHI35469.1"/>
    </source>
</evidence>
<dbReference type="AlphaFoldDB" id="A0A7L4ZGB0"/>